<reference evidence="1" key="2">
    <citation type="journal article" date="2007" name="Science">
        <title>Draft genome sequence of the sexually transmitted pathogen Trichomonas vaginalis.</title>
        <authorList>
            <person name="Carlton J.M."/>
            <person name="Hirt R.P."/>
            <person name="Silva J.C."/>
            <person name="Delcher A.L."/>
            <person name="Schatz M."/>
            <person name="Zhao Q."/>
            <person name="Wortman J.R."/>
            <person name="Bidwell S.L."/>
            <person name="Alsmark U.C.M."/>
            <person name="Besteiro S."/>
            <person name="Sicheritz-Ponten T."/>
            <person name="Noel C.J."/>
            <person name="Dacks J.B."/>
            <person name="Foster P.G."/>
            <person name="Simillion C."/>
            <person name="Van de Peer Y."/>
            <person name="Miranda-Saavedra D."/>
            <person name="Barton G.J."/>
            <person name="Westrop G.D."/>
            <person name="Mueller S."/>
            <person name="Dessi D."/>
            <person name="Fiori P.L."/>
            <person name="Ren Q."/>
            <person name="Paulsen I."/>
            <person name="Zhang H."/>
            <person name="Bastida-Corcuera F.D."/>
            <person name="Simoes-Barbosa A."/>
            <person name="Brown M.T."/>
            <person name="Hayes R.D."/>
            <person name="Mukherjee M."/>
            <person name="Okumura C.Y."/>
            <person name="Schneider R."/>
            <person name="Smith A.J."/>
            <person name="Vanacova S."/>
            <person name="Villalvazo M."/>
            <person name="Haas B.J."/>
            <person name="Pertea M."/>
            <person name="Feldblyum T.V."/>
            <person name="Utterback T.R."/>
            <person name="Shu C.L."/>
            <person name="Osoegawa K."/>
            <person name="de Jong P.J."/>
            <person name="Hrdy I."/>
            <person name="Horvathova L."/>
            <person name="Zubacova Z."/>
            <person name="Dolezal P."/>
            <person name="Malik S.B."/>
            <person name="Logsdon J.M. Jr."/>
            <person name="Henze K."/>
            <person name="Gupta A."/>
            <person name="Wang C.C."/>
            <person name="Dunne R.L."/>
            <person name="Upcroft J.A."/>
            <person name="Upcroft P."/>
            <person name="White O."/>
            <person name="Salzberg S.L."/>
            <person name="Tang P."/>
            <person name="Chiu C.-H."/>
            <person name="Lee Y.-S."/>
            <person name="Embley T.M."/>
            <person name="Coombs G.H."/>
            <person name="Mottram J.C."/>
            <person name="Tachezy J."/>
            <person name="Fraser-Liggett C.M."/>
            <person name="Johnson P.J."/>
        </authorList>
    </citation>
    <scope>NUCLEOTIDE SEQUENCE [LARGE SCALE GENOMIC DNA]</scope>
    <source>
        <strain evidence="1">G3</strain>
    </source>
</reference>
<dbReference type="SUPFAM" id="SSF48371">
    <property type="entry name" value="ARM repeat"/>
    <property type="match status" value="1"/>
</dbReference>
<sequence>MDLEDFKKLILICCTSDDNENQSRQEDVYNHLVQQDINSVIQLHLQIIQELPSTVVQKTSAVLLKRLIFICKNENTSIFTEEFISQIAEILFHVISNNKYNEIMRTLSCDIIILVCQASKQNGITYDFISPLWELANSSDVSVVSNSISCLAQFINNGLLSLATYVNQLNDLISSKLSVENQDPNITLAVFRIIYSSCSSFDTSVYIDSIVSAISVFQEPHLNILLRDLSAYKLMISNIFSDGAEELIPPLISLVQNGDAQMSTRGLAMKLITRIIKVSPDYFFEQSDQIFDLFLQCISQIDETFDPTISPFVDYSLHSFGIVSLRQLAKIYQGYYQFFAHVIQKFVNLIEEDTFQSICTAFLFMGCISDYVTAFHGCYFPNENMDIFMAAFTSENDVIRYVSLETFREILEAFSHMWSKAYKLSTDGLIDALIQISSAQTSVLLTKISLEVITQLITLFPKSLPESCSGLVEYLFSIVDTDHIDVLNSIFKALAIIAATCKENYLPYADRTLEITSEIIKDGLESYDEISFFGAIQLYASLLYVLPSDRGLEFADGFLNLIVDLINQNLSLTSLNIIRDTFIIVMKTFPVAFSKYFNVIYETSLKTISEDYLPDHFDFNTNRADLFEYEIRISVEENELICYKKNDITKVIIAFDILNILSETCHEQFNAHNTDILVAIVGLHNKCISQSINKYVIIFMHKLLPTFDQSSDSGIQRAILAMQQSALAFSTLSNIEIISSVTIYFVSMIGYFTKNFSIPDQFLYFLVVCLFKQIVESVQREMSIYHRTDRVEQNERNLSVESAIQSQLMKGFRSLMSQNPPYVTAAVTQECEMLANNSKSHVIADLIPMEIYDIGKDKRVITSSYEFWGTIVANSSDDALFESFIQFLHESLKLNLYPIAQDMLSIITHMLKKVTDPSKISVLLNVFTEALEFLNGSILWANIVVPACKVTLGFFDSISVDVFAACIAVQIGHFDSIDRLTERQRQIVYQAISMLIDSPNIDQNSKETLKMFSIRISQYLI</sequence>
<dbReference type="AlphaFoldDB" id="A2G1I8"/>
<evidence type="ECO:0000313" key="1">
    <source>
        <dbReference type="EMBL" id="EAX88982.1"/>
    </source>
</evidence>
<dbReference type="Proteomes" id="UP000001542">
    <property type="component" value="Unassembled WGS sequence"/>
</dbReference>
<dbReference type="InParanoid" id="A2G1I8"/>
<dbReference type="SMR" id="A2G1I8"/>
<dbReference type="RefSeq" id="XP_001301912.1">
    <property type="nucleotide sequence ID" value="XM_001301911.1"/>
</dbReference>
<proteinExistence type="predicted"/>
<evidence type="ECO:0008006" key="3">
    <source>
        <dbReference type="Google" id="ProtNLM"/>
    </source>
</evidence>
<protein>
    <recommendedName>
        <fullName evidence="3">Importin N-terminal domain-containing protein</fullName>
    </recommendedName>
</protein>
<reference evidence="1" key="1">
    <citation type="submission" date="2006-10" db="EMBL/GenBank/DDBJ databases">
        <authorList>
            <person name="Amadeo P."/>
            <person name="Zhao Q."/>
            <person name="Wortman J."/>
            <person name="Fraser-Liggett C."/>
            <person name="Carlton J."/>
        </authorList>
    </citation>
    <scope>NUCLEOTIDE SEQUENCE</scope>
    <source>
        <strain evidence="1">G3</strain>
    </source>
</reference>
<dbReference type="KEGG" id="tva:4746647"/>
<accession>A2G1I8</accession>
<keyword evidence="2" id="KW-1185">Reference proteome</keyword>
<dbReference type="InterPro" id="IPR011989">
    <property type="entry name" value="ARM-like"/>
</dbReference>
<evidence type="ECO:0000313" key="2">
    <source>
        <dbReference type="Proteomes" id="UP000001542"/>
    </source>
</evidence>
<dbReference type="Gene3D" id="1.25.10.10">
    <property type="entry name" value="Leucine-rich Repeat Variant"/>
    <property type="match status" value="2"/>
</dbReference>
<dbReference type="InterPro" id="IPR016024">
    <property type="entry name" value="ARM-type_fold"/>
</dbReference>
<dbReference type="VEuPathDB" id="TrichDB:TVAG_206610"/>
<name>A2G1I8_TRIV3</name>
<organism evidence="1 2">
    <name type="scientific">Trichomonas vaginalis (strain ATCC PRA-98 / G3)</name>
    <dbReference type="NCBI Taxonomy" id="412133"/>
    <lineage>
        <taxon>Eukaryota</taxon>
        <taxon>Metamonada</taxon>
        <taxon>Parabasalia</taxon>
        <taxon>Trichomonadida</taxon>
        <taxon>Trichomonadidae</taxon>
        <taxon>Trichomonas</taxon>
    </lineage>
</organism>
<dbReference type="VEuPathDB" id="TrichDB:TVAGG3_0825190"/>
<dbReference type="EMBL" id="DS114246">
    <property type="protein sequence ID" value="EAX88982.1"/>
    <property type="molecule type" value="Genomic_DNA"/>
</dbReference>
<gene>
    <name evidence="1" type="ORF">TVAG_206610</name>
</gene>